<dbReference type="AlphaFoldDB" id="A0A0J7KCZ0"/>
<comment type="caution">
    <text evidence="1">The sequence shown here is derived from an EMBL/GenBank/DDBJ whole genome shotgun (WGS) entry which is preliminary data.</text>
</comment>
<organism evidence="1 2">
    <name type="scientific">Lasius niger</name>
    <name type="common">Black garden ant</name>
    <dbReference type="NCBI Taxonomy" id="67767"/>
    <lineage>
        <taxon>Eukaryota</taxon>
        <taxon>Metazoa</taxon>
        <taxon>Ecdysozoa</taxon>
        <taxon>Arthropoda</taxon>
        <taxon>Hexapoda</taxon>
        <taxon>Insecta</taxon>
        <taxon>Pterygota</taxon>
        <taxon>Neoptera</taxon>
        <taxon>Endopterygota</taxon>
        <taxon>Hymenoptera</taxon>
        <taxon>Apocrita</taxon>
        <taxon>Aculeata</taxon>
        <taxon>Formicoidea</taxon>
        <taxon>Formicidae</taxon>
        <taxon>Formicinae</taxon>
        <taxon>Lasius</taxon>
        <taxon>Lasius</taxon>
    </lineage>
</organism>
<dbReference type="OrthoDB" id="10043418at2759"/>
<dbReference type="EMBL" id="LBMM01009170">
    <property type="protein sequence ID" value="KMQ88333.1"/>
    <property type="molecule type" value="Genomic_DNA"/>
</dbReference>
<accession>A0A0J7KCZ0</accession>
<keyword evidence="2" id="KW-1185">Reference proteome</keyword>
<dbReference type="PaxDb" id="67767-A0A0J7KCZ0"/>
<dbReference type="PANTHER" id="PTHR46601:SF1">
    <property type="entry name" value="ADF-H DOMAIN-CONTAINING PROTEIN"/>
    <property type="match status" value="1"/>
</dbReference>
<sequence length="228" mass="26382">MTSVKKLRFFLLHAFISKKQEDFMKNVKMSLKEGEFLVICDFAENYAFVVQDAAPGFHWNNSQATVYPVVICFKDSHKSLAIVSDNTIHDAIAVHIYTRIVVNYIKSISDNVRKIYYFSDEAPQQFKNYKNIANLCHHEKDFGIKAEWHFFATAHGKGPCDGIGGTLKREAARASLQRPSDRQITTPKELYNWANQPSILPNIAVEFSEEQFYHRKKLNIEKRFENVK</sequence>
<name>A0A0J7KCZ0_LASNI</name>
<dbReference type="Proteomes" id="UP000036403">
    <property type="component" value="Unassembled WGS sequence"/>
</dbReference>
<protein>
    <submittedName>
        <fullName evidence="1">Uncharacterized protein</fullName>
    </submittedName>
</protein>
<reference evidence="1 2" key="1">
    <citation type="submission" date="2015-04" db="EMBL/GenBank/DDBJ databases">
        <title>Lasius niger genome sequencing.</title>
        <authorList>
            <person name="Konorov E.A."/>
            <person name="Nikitin M.A."/>
            <person name="Kirill M.V."/>
            <person name="Chang P."/>
        </authorList>
    </citation>
    <scope>NUCLEOTIDE SEQUENCE [LARGE SCALE GENOMIC DNA]</scope>
    <source>
        <tissue evidence="1">Whole</tissue>
    </source>
</reference>
<dbReference type="PANTHER" id="PTHR46601">
    <property type="entry name" value="ULP_PROTEASE DOMAIN-CONTAINING PROTEIN"/>
    <property type="match status" value="1"/>
</dbReference>
<evidence type="ECO:0000313" key="2">
    <source>
        <dbReference type="Proteomes" id="UP000036403"/>
    </source>
</evidence>
<gene>
    <name evidence="1" type="ORF">RF55_12203</name>
</gene>
<evidence type="ECO:0000313" key="1">
    <source>
        <dbReference type="EMBL" id="KMQ88333.1"/>
    </source>
</evidence>
<proteinExistence type="predicted"/>